<evidence type="ECO:0000313" key="2">
    <source>
        <dbReference type="Proteomes" id="UP000095287"/>
    </source>
</evidence>
<dbReference type="SUPFAM" id="SSF53822">
    <property type="entry name" value="Periplasmic binding protein-like I"/>
    <property type="match status" value="1"/>
</dbReference>
<name>A0A1I8ALP6_9BILA</name>
<keyword evidence="1" id="KW-0732">Signal</keyword>
<evidence type="ECO:0000256" key="1">
    <source>
        <dbReference type="SAM" id="SignalP"/>
    </source>
</evidence>
<organism evidence="2 3">
    <name type="scientific">Steinernema glaseri</name>
    <dbReference type="NCBI Taxonomy" id="37863"/>
    <lineage>
        <taxon>Eukaryota</taxon>
        <taxon>Metazoa</taxon>
        <taxon>Ecdysozoa</taxon>
        <taxon>Nematoda</taxon>
        <taxon>Chromadorea</taxon>
        <taxon>Rhabditida</taxon>
        <taxon>Tylenchina</taxon>
        <taxon>Panagrolaimomorpha</taxon>
        <taxon>Strongyloidoidea</taxon>
        <taxon>Steinernematidae</taxon>
        <taxon>Steinernema</taxon>
    </lineage>
</organism>
<protein>
    <submittedName>
        <fullName evidence="3">ANF_receptor domain-containing protein</fullName>
    </submittedName>
</protein>
<accession>A0A1I8ALP6</accession>
<evidence type="ECO:0000313" key="3">
    <source>
        <dbReference type="WBParaSite" id="L893_g7071.t1"/>
    </source>
</evidence>
<keyword evidence="2" id="KW-1185">Reference proteome</keyword>
<dbReference type="GO" id="GO:0017046">
    <property type="term" value="F:peptide hormone binding"/>
    <property type="evidence" value="ECO:0007669"/>
    <property type="project" value="TreeGrafter"/>
</dbReference>
<dbReference type="Proteomes" id="UP000095287">
    <property type="component" value="Unplaced"/>
</dbReference>
<dbReference type="WBParaSite" id="L893_g7071.t1">
    <property type="protein sequence ID" value="L893_g7071.t1"/>
    <property type="gene ID" value="L893_g7071"/>
</dbReference>
<dbReference type="PANTHER" id="PTHR44755:SF9">
    <property type="entry name" value="PROTEIN CBG14864"/>
    <property type="match status" value="1"/>
</dbReference>
<dbReference type="Gene3D" id="3.40.50.2300">
    <property type="match status" value="1"/>
</dbReference>
<sequence length="329" mass="36837">MARTVFILLLLLWASGADPPAPAAVAARQQQSLSPAERLAALYKDHLPFNVLVVLPFKESNNDKFGLTMEKARPVIDIAVEDIIAEGILPAKWINLTYHDSRYWEDSSLAERHATTGVVQAYCEHRLDAILGFADSYSLATVAKVSAGFGNGVPVMTTAGMIAQIGSKKNFPYLTRMQGSYRQMADSIYQFLACKEDNDAKELNYKNLVFVYHDKRRALNRPQTTNNGEQVSDTASSHCYFSLYAIKNYFTEKSDYFKEAWKISTPHLPFDEEASRSPADVLSWLRIVSQQANGRFFILLGLSNYGDKAERETQCIGCLIEPLDEEGHS</sequence>
<proteinExistence type="predicted"/>
<dbReference type="GO" id="GO:0007165">
    <property type="term" value="P:signal transduction"/>
    <property type="evidence" value="ECO:0007669"/>
    <property type="project" value="TreeGrafter"/>
</dbReference>
<reference evidence="3" key="1">
    <citation type="submission" date="2016-11" db="UniProtKB">
        <authorList>
            <consortium name="WormBaseParasite"/>
        </authorList>
    </citation>
    <scope>IDENTIFICATION</scope>
</reference>
<feature type="chain" id="PRO_5009314801" evidence="1">
    <location>
        <begin position="18"/>
        <end position="329"/>
    </location>
</feature>
<feature type="signal peptide" evidence="1">
    <location>
        <begin position="1"/>
        <end position="17"/>
    </location>
</feature>
<dbReference type="InterPro" id="IPR052612">
    <property type="entry name" value="ANP_Clearance_Receptor"/>
</dbReference>
<dbReference type="PANTHER" id="PTHR44755">
    <property type="entry name" value="NATRIURETIC PEPTIDE RECEPTOR 3-RELATED"/>
    <property type="match status" value="1"/>
</dbReference>
<dbReference type="AlphaFoldDB" id="A0A1I8ALP6"/>
<dbReference type="InterPro" id="IPR028082">
    <property type="entry name" value="Peripla_BP_I"/>
</dbReference>
<dbReference type="GO" id="GO:0038023">
    <property type="term" value="F:signaling receptor activity"/>
    <property type="evidence" value="ECO:0007669"/>
    <property type="project" value="TreeGrafter"/>
</dbReference>